<dbReference type="AlphaFoldDB" id="A0A0M9CI68"/>
<protein>
    <recommendedName>
        <fullName evidence="6">DUF4350 domain-containing protein</fullName>
    </recommendedName>
</protein>
<gene>
    <name evidence="2" type="ORF">I602_2219</name>
    <name evidence="3" type="ORF">SAMN05444353_1993</name>
</gene>
<evidence type="ECO:0000313" key="3">
    <source>
        <dbReference type="EMBL" id="SEE49832.1"/>
    </source>
</evidence>
<dbReference type="PROSITE" id="PS51257">
    <property type="entry name" value="PROKAR_LIPOPROTEIN"/>
    <property type="match status" value="1"/>
</dbReference>
<dbReference type="EMBL" id="FNUE01000002">
    <property type="protein sequence ID" value="SEE49832.1"/>
    <property type="molecule type" value="Genomic_DNA"/>
</dbReference>
<keyword evidence="1" id="KW-0472">Membrane</keyword>
<evidence type="ECO:0000313" key="2">
    <source>
        <dbReference type="EMBL" id="KOY52659.1"/>
    </source>
</evidence>
<proteinExistence type="predicted"/>
<reference evidence="3 5" key="2">
    <citation type="submission" date="2016-10" db="EMBL/GenBank/DDBJ databases">
        <authorList>
            <person name="Varghese N."/>
            <person name="Submissions S."/>
        </authorList>
    </citation>
    <scope>NUCLEOTIDE SEQUENCE [LARGE SCALE GENOMIC DNA]</scope>
    <source>
        <strain evidence="3 5">DSW-5</strain>
    </source>
</reference>
<evidence type="ECO:0000313" key="4">
    <source>
        <dbReference type="Proteomes" id="UP000037716"/>
    </source>
</evidence>
<evidence type="ECO:0000256" key="1">
    <source>
        <dbReference type="SAM" id="Phobius"/>
    </source>
</evidence>
<evidence type="ECO:0008006" key="6">
    <source>
        <dbReference type="Google" id="ProtNLM"/>
    </source>
</evidence>
<dbReference type="Proteomes" id="UP000183071">
    <property type="component" value="Unassembled WGS sequence"/>
</dbReference>
<feature type="transmembrane region" description="Helical" evidence="1">
    <location>
        <begin position="262"/>
        <end position="281"/>
    </location>
</feature>
<keyword evidence="1" id="KW-1133">Transmembrane helix</keyword>
<comment type="caution">
    <text evidence="2">The sequence shown here is derived from an EMBL/GenBank/DDBJ whole genome shotgun (WGS) entry which is preliminary data.</text>
</comment>
<accession>A0A0M9CI68</accession>
<keyword evidence="5" id="KW-1185">Reference proteome</keyword>
<reference evidence="2 4" key="1">
    <citation type="submission" date="2015-07" db="EMBL/GenBank/DDBJ databases">
        <title>Genome of Polaribacter dokdonenesis DSW-5, isolated from seawater off Dokdo in Korea.</title>
        <authorList>
            <person name="Yoon K."/>
            <person name="Song J.Y."/>
            <person name="Kim J.F."/>
        </authorList>
    </citation>
    <scope>NUCLEOTIDE SEQUENCE [LARGE SCALE GENOMIC DNA]</scope>
    <source>
        <strain evidence="2 4">DSW-5</strain>
    </source>
</reference>
<sequence length="394" mass="46068">MSRHLKKLLVVLLIGSLYSCSETDWEENFNYKEKSPFGTYILNQELNDLFPKDSIITLKKNFQDYLVDHSDLSANYFCLNFSLNKLDENGIDSLLSFVNKGNNAFISVEYFNKDFEEKLEFTANNLSKDTYLYEDLKKLKGEFYLNTLKAKYTFDRNIKRNYFVTYNTTKTVVLGSAEIDTELVPNFIRITHGKGAFYLHTNPIVFTNYYLLKDNNKYANQVLSYLPPSTIIWDPQLRYSKNSDQNKDNTSVFDFFLKHNTLTWFLILLIVGVLMFMLFNAKRKQRPIPIIPSLENTTVAFTQTISSLYLKEQNHKNLVDKAIRFFLEKVRTKYLLNTSKLNNDFITNLAAKSGNDLANTKYLVNTIKTLNKKAECTQEELFVLQKMITKFFKK</sequence>
<dbReference type="PATRIC" id="fig|1300348.6.peg.2220"/>
<dbReference type="EMBL" id="LGBR01000001">
    <property type="protein sequence ID" value="KOY52659.1"/>
    <property type="molecule type" value="Genomic_DNA"/>
</dbReference>
<dbReference type="OrthoDB" id="1111222at2"/>
<organism evidence="2 4">
    <name type="scientific">Polaribacter dokdonensis DSW-5</name>
    <dbReference type="NCBI Taxonomy" id="1300348"/>
    <lineage>
        <taxon>Bacteria</taxon>
        <taxon>Pseudomonadati</taxon>
        <taxon>Bacteroidota</taxon>
        <taxon>Flavobacteriia</taxon>
        <taxon>Flavobacteriales</taxon>
        <taxon>Flavobacteriaceae</taxon>
    </lineage>
</organism>
<dbReference type="RefSeq" id="WP_053974746.1">
    <property type="nucleotide sequence ID" value="NZ_FNUE01000002.1"/>
</dbReference>
<dbReference type="STRING" id="1300348.I602_2219"/>
<evidence type="ECO:0000313" key="5">
    <source>
        <dbReference type="Proteomes" id="UP000183071"/>
    </source>
</evidence>
<dbReference type="Proteomes" id="UP000037716">
    <property type="component" value="Unassembled WGS sequence"/>
</dbReference>
<keyword evidence="1" id="KW-0812">Transmembrane</keyword>
<name>A0A0M9CI68_9FLAO</name>